<accession>A0ABS8NMB6</accession>
<comment type="caution">
    <text evidence="9">The sequence shown here is derived from an EMBL/GenBank/DDBJ whole genome shotgun (WGS) entry which is preliminary data.</text>
</comment>
<dbReference type="InterPro" id="IPR001179">
    <property type="entry name" value="PPIase_FKBP_dom"/>
</dbReference>
<dbReference type="Proteomes" id="UP001430306">
    <property type="component" value="Unassembled WGS sequence"/>
</dbReference>
<evidence type="ECO:0000313" key="9">
    <source>
        <dbReference type="EMBL" id="MCC9644690.1"/>
    </source>
</evidence>
<dbReference type="EMBL" id="JAJKFW010000059">
    <property type="protein sequence ID" value="MCC9644690.1"/>
    <property type="molecule type" value="Genomic_DNA"/>
</dbReference>
<dbReference type="Pfam" id="PF00254">
    <property type="entry name" value="FKBP_C"/>
    <property type="match status" value="1"/>
</dbReference>
<evidence type="ECO:0000259" key="8">
    <source>
        <dbReference type="PROSITE" id="PS50059"/>
    </source>
</evidence>
<keyword evidence="10" id="KW-1185">Reference proteome</keyword>
<keyword evidence="7" id="KW-0732">Signal</keyword>
<evidence type="ECO:0000256" key="3">
    <source>
        <dbReference type="ARBA" id="ARBA00023235"/>
    </source>
</evidence>
<organism evidence="9 10">
    <name type="scientific">Rhodopirellula halodulae</name>
    <dbReference type="NCBI Taxonomy" id="2894198"/>
    <lineage>
        <taxon>Bacteria</taxon>
        <taxon>Pseudomonadati</taxon>
        <taxon>Planctomycetota</taxon>
        <taxon>Planctomycetia</taxon>
        <taxon>Pirellulales</taxon>
        <taxon>Pirellulaceae</taxon>
        <taxon>Rhodopirellula</taxon>
    </lineage>
</organism>
<gene>
    <name evidence="9" type="ORF">LOC71_20650</name>
</gene>
<protein>
    <recommendedName>
        <fullName evidence="5">Peptidyl-prolyl cis-trans isomerase</fullName>
        <ecNumber evidence="5">5.2.1.8</ecNumber>
    </recommendedName>
</protein>
<dbReference type="SUPFAM" id="SSF54534">
    <property type="entry name" value="FKBP-like"/>
    <property type="match status" value="1"/>
</dbReference>
<evidence type="ECO:0000256" key="1">
    <source>
        <dbReference type="ARBA" id="ARBA00000971"/>
    </source>
</evidence>
<dbReference type="PROSITE" id="PS51257">
    <property type="entry name" value="PROKAR_LIPOPROTEIN"/>
    <property type="match status" value="1"/>
</dbReference>
<feature type="region of interest" description="Disordered" evidence="6">
    <location>
        <begin position="27"/>
        <end position="48"/>
    </location>
</feature>
<dbReference type="InterPro" id="IPR050689">
    <property type="entry name" value="FKBP-type_PPIase"/>
</dbReference>
<dbReference type="RefSeq" id="WP_230276394.1">
    <property type="nucleotide sequence ID" value="NZ_JAJKFW010000059.1"/>
</dbReference>
<evidence type="ECO:0000256" key="4">
    <source>
        <dbReference type="PROSITE-ProRule" id="PRU00277"/>
    </source>
</evidence>
<feature type="domain" description="PPIase FKBP-type" evidence="8">
    <location>
        <begin position="67"/>
        <end position="153"/>
    </location>
</feature>
<dbReference type="PROSITE" id="PS50059">
    <property type="entry name" value="FKBP_PPIASE"/>
    <property type="match status" value="1"/>
</dbReference>
<dbReference type="PANTHER" id="PTHR10516:SF443">
    <property type="entry name" value="FK506-BINDING PROTEIN 59-RELATED"/>
    <property type="match status" value="1"/>
</dbReference>
<dbReference type="GO" id="GO:0003755">
    <property type="term" value="F:peptidyl-prolyl cis-trans isomerase activity"/>
    <property type="evidence" value="ECO:0007669"/>
    <property type="project" value="UniProtKB-EC"/>
</dbReference>
<reference evidence="9" key="1">
    <citation type="submission" date="2021-11" db="EMBL/GenBank/DDBJ databases">
        <title>Genome sequence.</title>
        <authorList>
            <person name="Sun Q."/>
        </authorList>
    </citation>
    <scope>NUCLEOTIDE SEQUENCE</scope>
    <source>
        <strain evidence="9">JC740</strain>
    </source>
</reference>
<proteinExistence type="inferred from homology"/>
<evidence type="ECO:0000256" key="6">
    <source>
        <dbReference type="SAM" id="MobiDB-lite"/>
    </source>
</evidence>
<keyword evidence="3 4" id="KW-0413">Isomerase</keyword>
<name>A0ABS8NMB6_9BACT</name>
<feature type="chain" id="PRO_5046779852" description="Peptidyl-prolyl cis-trans isomerase" evidence="7">
    <location>
        <begin position="23"/>
        <end position="154"/>
    </location>
</feature>
<evidence type="ECO:0000313" key="10">
    <source>
        <dbReference type="Proteomes" id="UP001430306"/>
    </source>
</evidence>
<comment type="similarity">
    <text evidence="5">Belongs to the FKBP-type PPIase family.</text>
</comment>
<feature type="signal peptide" evidence="7">
    <location>
        <begin position="1"/>
        <end position="22"/>
    </location>
</feature>
<evidence type="ECO:0000256" key="2">
    <source>
        <dbReference type="ARBA" id="ARBA00023110"/>
    </source>
</evidence>
<dbReference type="EC" id="5.2.1.8" evidence="5"/>
<evidence type="ECO:0000256" key="5">
    <source>
        <dbReference type="RuleBase" id="RU003915"/>
    </source>
</evidence>
<comment type="catalytic activity">
    <reaction evidence="1 4 5">
        <text>[protein]-peptidylproline (omega=180) = [protein]-peptidylproline (omega=0)</text>
        <dbReference type="Rhea" id="RHEA:16237"/>
        <dbReference type="Rhea" id="RHEA-COMP:10747"/>
        <dbReference type="Rhea" id="RHEA-COMP:10748"/>
        <dbReference type="ChEBI" id="CHEBI:83833"/>
        <dbReference type="ChEBI" id="CHEBI:83834"/>
        <dbReference type="EC" id="5.2.1.8"/>
    </reaction>
</comment>
<keyword evidence="2 4" id="KW-0697">Rotamase</keyword>
<dbReference type="Gene3D" id="3.10.50.40">
    <property type="match status" value="1"/>
</dbReference>
<dbReference type="InterPro" id="IPR046357">
    <property type="entry name" value="PPIase_dom_sf"/>
</dbReference>
<evidence type="ECO:0000256" key="7">
    <source>
        <dbReference type="SAM" id="SignalP"/>
    </source>
</evidence>
<sequence length="154" mass="16688">MFTRSIASHLTFTALAATLLFAGCGQTDRSSGPGPEDPDAPKEFTTTDTGLKYRILRKGSGDHPGRESFVTVDYVGWLDSGREFDSSYNRREPATFNLSSVIPAWTEGVQLIGEGGMIELEVPSDLGYGAAGMPPTIPPNATLHFKVELYDSRQ</sequence>
<dbReference type="PANTHER" id="PTHR10516">
    <property type="entry name" value="PEPTIDYL-PROLYL CIS-TRANS ISOMERASE"/>
    <property type="match status" value="1"/>
</dbReference>